<sequence>MEESESVSNYFTCVLIISNKMKRNGESLSDTRDKSFLHGKEQGQGRGHFRGRD</sequence>
<evidence type="ECO:0000313" key="2">
    <source>
        <dbReference type="EMBL" id="GJT66064.1"/>
    </source>
</evidence>
<dbReference type="EMBL" id="BQNB010017683">
    <property type="protein sequence ID" value="GJT66064.1"/>
    <property type="molecule type" value="Genomic_DNA"/>
</dbReference>
<protein>
    <submittedName>
        <fullName evidence="2">Uncharacterized protein</fullName>
    </submittedName>
</protein>
<evidence type="ECO:0000256" key="1">
    <source>
        <dbReference type="SAM" id="MobiDB-lite"/>
    </source>
</evidence>
<feature type="region of interest" description="Disordered" evidence="1">
    <location>
        <begin position="24"/>
        <end position="53"/>
    </location>
</feature>
<reference evidence="2" key="2">
    <citation type="submission" date="2022-01" db="EMBL/GenBank/DDBJ databases">
        <authorList>
            <person name="Yamashiro T."/>
            <person name="Shiraishi A."/>
            <person name="Satake H."/>
            <person name="Nakayama K."/>
        </authorList>
    </citation>
    <scope>NUCLEOTIDE SEQUENCE</scope>
</reference>
<reference evidence="2" key="1">
    <citation type="journal article" date="2022" name="Int. J. Mol. Sci.">
        <title>Draft Genome of Tanacetum Coccineum: Genomic Comparison of Closely Related Tanacetum-Family Plants.</title>
        <authorList>
            <person name="Yamashiro T."/>
            <person name="Shiraishi A."/>
            <person name="Nakayama K."/>
            <person name="Satake H."/>
        </authorList>
    </citation>
    <scope>NUCLEOTIDE SEQUENCE</scope>
</reference>
<name>A0ABQ5FSV4_9ASTR</name>
<dbReference type="Proteomes" id="UP001151760">
    <property type="component" value="Unassembled WGS sequence"/>
</dbReference>
<keyword evidence="3" id="KW-1185">Reference proteome</keyword>
<feature type="compositionally biased region" description="Basic and acidic residues" evidence="1">
    <location>
        <begin position="24"/>
        <end position="43"/>
    </location>
</feature>
<proteinExistence type="predicted"/>
<organism evidence="2 3">
    <name type="scientific">Tanacetum coccineum</name>
    <dbReference type="NCBI Taxonomy" id="301880"/>
    <lineage>
        <taxon>Eukaryota</taxon>
        <taxon>Viridiplantae</taxon>
        <taxon>Streptophyta</taxon>
        <taxon>Embryophyta</taxon>
        <taxon>Tracheophyta</taxon>
        <taxon>Spermatophyta</taxon>
        <taxon>Magnoliopsida</taxon>
        <taxon>eudicotyledons</taxon>
        <taxon>Gunneridae</taxon>
        <taxon>Pentapetalae</taxon>
        <taxon>asterids</taxon>
        <taxon>campanulids</taxon>
        <taxon>Asterales</taxon>
        <taxon>Asteraceae</taxon>
        <taxon>Asteroideae</taxon>
        <taxon>Anthemideae</taxon>
        <taxon>Anthemidinae</taxon>
        <taxon>Tanacetum</taxon>
    </lineage>
</organism>
<gene>
    <name evidence="2" type="ORF">Tco_1017544</name>
</gene>
<feature type="non-terminal residue" evidence="2">
    <location>
        <position position="53"/>
    </location>
</feature>
<comment type="caution">
    <text evidence="2">The sequence shown here is derived from an EMBL/GenBank/DDBJ whole genome shotgun (WGS) entry which is preliminary data.</text>
</comment>
<accession>A0ABQ5FSV4</accession>
<evidence type="ECO:0000313" key="3">
    <source>
        <dbReference type="Proteomes" id="UP001151760"/>
    </source>
</evidence>